<dbReference type="EMBL" id="MRCA01000002">
    <property type="protein sequence ID" value="OKH15537.1"/>
    <property type="molecule type" value="Genomic_DNA"/>
</dbReference>
<keyword evidence="2" id="KW-1185">Reference proteome</keyword>
<dbReference type="RefSeq" id="WP_009456574.1">
    <property type="nucleotide sequence ID" value="NZ_MRCA01000002.1"/>
</dbReference>
<sequence>MIREDILSKEYVRIVKKYYPKVGELLDDCYVKVITNYWGRPPKRLRYIGIYCPGEMMPRVQAHKEVLRDLAENMGLVQVVFLNASRLLRDPMSKIKQADPRLWLDLHWVAMSE</sequence>
<dbReference type="AlphaFoldDB" id="A0A1U7H309"/>
<name>A0A1U7H309_9CYAN</name>
<dbReference type="Proteomes" id="UP000186391">
    <property type="component" value="Unassembled WGS sequence"/>
</dbReference>
<evidence type="ECO:0000313" key="2">
    <source>
        <dbReference type="Proteomes" id="UP000186391"/>
    </source>
</evidence>
<reference evidence="1 2" key="1">
    <citation type="submission" date="2016-11" db="EMBL/GenBank/DDBJ databases">
        <title>Draft Genome Sequences of Nine Cyanobacterial Strains from Diverse Habitats.</title>
        <authorList>
            <person name="Zhu T."/>
            <person name="Hou S."/>
            <person name="Lu X."/>
            <person name="Hess W.R."/>
        </authorList>
    </citation>
    <scope>NUCLEOTIDE SEQUENCE [LARGE SCALE GENOMIC DNA]</scope>
    <source>
        <strain evidence="1 2">NIES-592</strain>
    </source>
</reference>
<comment type="caution">
    <text evidence="1">The sequence shown here is derived from an EMBL/GenBank/DDBJ whole genome shotgun (WGS) entry which is preliminary data.</text>
</comment>
<gene>
    <name evidence="1" type="ORF">NIES592_05445</name>
</gene>
<accession>A0A1U7H309</accession>
<protein>
    <submittedName>
        <fullName evidence="1">Uncharacterized protein</fullName>
    </submittedName>
</protein>
<dbReference type="GeneID" id="35796448"/>
<dbReference type="OrthoDB" id="513533at2"/>
<evidence type="ECO:0000313" key="1">
    <source>
        <dbReference type="EMBL" id="OKH15537.1"/>
    </source>
</evidence>
<proteinExistence type="predicted"/>
<organism evidence="1 2">
    <name type="scientific">Fischerella major NIES-592</name>
    <dbReference type="NCBI Taxonomy" id="210994"/>
    <lineage>
        <taxon>Bacteria</taxon>
        <taxon>Bacillati</taxon>
        <taxon>Cyanobacteriota</taxon>
        <taxon>Cyanophyceae</taxon>
        <taxon>Nostocales</taxon>
        <taxon>Hapalosiphonaceae</taxon>
        <taxon>Fischerella</taxon>
    </lineage>
</organism>